<feature type="transmembrane region" description="Helical" evidence="7">
    <location>
        <begin position="315"/>
        <end position="337"/>
    </location>
</feature>
<reference evidence="9 10" key="1">
    <citation type="submission" date="2020-02" db="EMBL/GenBank/DDBJ databases">
        <authorList>
            <person name="Hogendoorn C."/>
        </authorList>
    </citation>
    <scope>NUCLEOTIDE SEQUENCE [LARGE SCALE GENOMIC DNA]</scope>
    <source>
        <strain evidence="9">R501</strain>
    </source>
</reference>
<dbReference type="PANTHER" id="PTHR43124:SF3">
    <property type="entry name" value="CHLORAMPHENICOL EFFLUX PUMP RV0191"/>
    <property type="match status" value="1"/>
</dbReference>
<dbReference type="InterPro" id="IPR036259">
    <property type="entry name" value="MFS_trans_sf"/>
</dbReference>
<sequence length="413" mass="42001">MVRPRLQPARGPEVRPRRVLLLVSFVYGLVFLARIGPGVVTPLLARRFGLTPLVLSAMTAAQYLAYMLLQPAVGSWALHRGAGRLLALGAVLDGVGTTLFGAADRFGLVVASRALVGGGDALVWISVVLVLAAHFPAGRYGRALGWAGMAGSVGALVATFPLAWWAGVAGWRVPFLVVGPLLVAAGILAARQLGRATVPAPAAPGPGLLVRVGRRLRRPGPLLAPMLTHFGFMGGFLGFISLLAVPYLEAAYRMPAPAAAVYPGLALLGSLAGGPLAGWAGDRWGRRRPYLAAGVLAVGAWGLLAADPAGLPPPLLAVVFLGLGLVNGATVLTFAVVRDVAGPRAGLEAGLANAAGFLAAVVVPVAMGAVLTAGAALPLTVREGRAFLAPLAAAGAGLAGAWAIREPARSRGR</sequence>
<feature type="transmembrane region" description="Helical" evidence="7">
    <location>
        <begin position="114"/>
        <end position="132"/>
    </location>
</feature>
<dbReference type="Pfam" id="PF07690">
    <property type="entry name" value="MFS_1"/>
    <property type="match status" value="1"/>
</dbReference>
<evidence type="ECO:0000256" key="1">
    <source>
        <dbReference type="ARBA" id="ARBA00004651"/>
    </source>
</evidence>
<keyword evidence="10" id="KW-1185">Reference proteome</keyword>
<feature type="transmembrane region" description="Helical" evidence="7">
    <location>
        <begin position="171"/>
        <end position="190"/>
    </location>
</feature>
<dbReference type="EMBL" id="LR778114">
    <property type="protein sequence ID" value="CAB1127595.1"/>
    <property type="molecule type" value="Genomic_DNA"/>
</dbReference>
<keyword evidence="6 7" id="KW-0472">Membrane</keyword>
<evidence type="ECO:0000313" key="9">
    <source>
        <dbReference type="EMBL" id="CAB1127595.1"/>
    </source>
</evidence>
<evidence type="ECO:0000256" key="4">
    <source>
        <dbReference type="ARBA" id="ARBA00022692"/>
    </source>
</evidence>
<feature type="transmembrane region" description="Helical" evidence="7">
    <location>
        <begin position="260"/>
        <end position="278"/>
    </location>
</feature>
<protein>
    <submittedName>
        <fullName evidence="9">MFS transporter</fullName>
    </submittedName>
</protein>
<gene>
    <name evidence="9" type="ORF">R50_0089</name>
</gene>
<comment type="subcellular location">
    <subcellularLocation>
        <location evidence="1">Cell membrane</location>
        <topology evidence="1">Multi-pass membrane protein</topology>
    </subcellularLocation>
</comment>
<dbReference type="InterPro" id="IPR050189">
    <property type="entry name" value="MFS_Efflux_Transporters"/>
</dbReference>
<feature type="transmembrane region" description="Helical" evidence="7">
    <location>
        <begin position="349"/>
        <end position="374"/>
    </location>
</feature>
<feature type="transmembrane region" description="Helical" evidence="7">
    <location>
        <begin position="81"/>
        <end position="102"/>
    </location>
</feature>
<feature type="transmembrane region" description="Helical" evidence="7">
    <location>
        <begin position="222"/>
        <end position="248"/>
    </location>
</feature>
<dbReference type="AlphaFoldDB" id="A0A6F8ZCX2"/>
<keyword evidence="5 7" id="KW-1133">Transmembrane helix</keyword>
<feature type="transmembrane region" description="Helical" evidence="7">
    <location>
        <begin position="50"/>
        <end position="69"/>
    </location>
</feature>
<dbReference type="PROSITE" id="PS50850">
    <property type="entry name" value="MFS"/>
    <property type="match status" value="1"/>
</dbReference>
<keyword evidence="4 7" id="KW-0812">Transmembrane</keyword>
<dbReference type="PANTHER" id="PTHR43124">
    <property type="entry name" value="PURINE EFFLUX PUMP PBUE"/>
    <property type="match status" value="1"/>
</dbReference>
<dbReference type="InterPro" id="IPR011701">
    <property type="entry name" value="MFS"/>
</dbReference>
<accession>A0A6F8ZCX2</accession>
<name>A0A6F8ZCX2_9FIRM</name>
<evidence type="ECO:0000256" key="6">
    <source>
        <dbReference type="ARBA" id="ARBA00023136"/>
    </source>
</evidence>
<evidence type="ECO:0000313" key="10">
    <source>
        <dbReference type="Proteomes" id="UP000503399"/>
    </source>
</evidence>
<dbReference type="GO" id="GO:0005886">
    <property type="term" value="C:plasma membrane"/>
    <property type="evidence" value="ECO:0007669"/>
    <property type="project" value="UniProtKB-SubCell"/>
</dbReference>
<feature type="transmembrane region" description="Helical" evidence="7">
    <location>
        <begin position="20"/>
        <end position="44"/>
    </location>
</feature>
<evidence type="ECO:0000256" key="3">
    <source>
        <dbReference type="ARBA" id="ARBA00022475"/>
    </source>
</evidence>
<evidence type="ECO:0000256" key="7">
    <source>
        <dbReference type="SAM" id="Phobius"/>
    </source>
</evidence>
<keyword evidence="3" id="KW-1003">Cell membrane</keyword>
<dbReference type="GO" id="GO:0022857">
    <property type="term" value="F:transmembrane transporter activity"/>
    <property type="evidence" value="ECO:0007669"/>
    <property type="project" value="InterPro"/>
</dbReference>
<dbReference type="InterPro" id="IPR020846">
    <property type="entry name" value="MFS_dom"/>
</dbReference>
<proteinExistence type="predicted"/>
<organism evidence="9 10">
    <name type="scientific">Candidatus Hydrogenisulfobacillus filiaventi</name>
    <dbReference type="NCBI Taxonomy" id="2707344"/>
    <lineage>
        <taxon>Bacteria</taxon>
        <taxon>Bacillati</taxon>
        <taxon>Bacillota</taxon>
        <taxon>Clostridia</taxon>
        <taxon>Eubacteriales</taxon>
        <taxon>Clostridiales Family XVII. Incertae Sedis</taxon>
        <taxon>Candidatus Hydrogenisulfobacillus</taxon>
    </lineage>
</organism>
<evidence type="ECO:0000256" key="5">
    <source>
        <dbReference type="ARBA" id="ARBA00022989"/>
    </source>
</evidence>
<evidence type="ECO:0000259" key="8">
    <source>
        <dbReference type="PROSITE" id="PS50850"/>
    </source>
</evidence>
<dbReference type="Proteomes" id="UP000503399">
    <property type="component" value="Chromosome"/>
</dbReference>
<feature type="domain" description="Major facilitator superfamily (MFS) profile" evidence="8">
    <location>
        <begin position="16"/>
        <end position="409"/>
    </location>
</feature>
<feature type="transmembrane region" description="Helical" evidence="7">
    <location>
        <begin position="144"/>
        <end position="165"/>
    </location>
</feature>
<feature type="transmembrane region" description="Helical" evidence="7">
    <location>
        <begin position="386"/>
        <end position="404"/>
    </location>
</feature>
<dbReference type="KEGG" id="hfv:R50_0089"/>
<keyword evidence="2" id="KW-0813">Transport</keyword>
<dbReference type="Gene3D" id="1.20.1250.20">
    <property type="entry name" value="MFS general substrate transporter like domains"/>
    <property type="match status" value="2"/>
</dbReference>
<feature type="transmembrane region" description="Helical" evidence="7">
    <location>
        <begin position="290"/>
        <end position="309"/>
    </location>
</feature>
<dbReference type="SUPFAM" id="SSF103473">
    <property type="entry name" value="MFS general substrate transporter"/>
    <property type="match status" value="1"/>
</dbReference>
<evidence type="ECO:0000256" key="2">
    <source>
        <dbReference type="ARBA" id="ARBA00022448"/>
    </source>
</evidence>